<gene>
    <name evidence="1" type="primary">FRRS1</name>
    <name evidence="1" type="ORF">GBF38_005075</name>
</gene>
<evidence type="ECO:0000313" key="2">
    <source>
        <dbReference type="Proteomes" id="UP000805704"/>
    </source>
</evidence>
<reference evidence="1" key="1">
    <citation type="submission" date="2020-04" db="EMBL/GenBank/DDBJ databases">
        <title>A chromosome-scale assembly and high-density genetic map of the yellow drum (Nibea albiflora) genome.</title>
        <authorList>
            <person name="Xu D."/>
            <person name="Zhang W."/>
            <person name="Chen R."/>
            <person name="Tan P."/>
            <person name="Wang L."/>
            <person name="Song H."/>
            <person name="Tian L."/>
            <person name="Zhu Q."/>
            <person name="Wang B."/>
        </authorList>
    </citation>
    <scope>NUCLEOTIDE SEQUENCE</scope>
    <source>
        <strain evidence="1">ZJHYS-2018</strain>
    </source>
</reference>
<name>A0ACB7EW22_NIBAL</name>
<organism evidence="1 2">
    <name type="scientific">Nibea albiflora</name>
    <name type="common">Yellow drum</name>
    <name type="synonym">Corvina albiflora</name>
    <dbReference type="NCBI Taxonomy" id="240163"/>
    <lineage>
        <taxon>Eukaryota</taxon>
        <taxon>Metazoa</taxon>
        <taxon>Chordata</taxon>
        <taxon>Craniata</taxon>
        <taxon>Vertebrata</taxon>
        <taxon>Euteleostomi</taxon>
        <taxon>Actinopterygii</taxon>
        <taxon>Neopterygii</taxon>
        <taxon>Teleostei</taxon>
        <taxon>Neoteleostei</taxon>
        <taxon>Acanthomorphata</taxon>
        <taxon>Eupercaria</taxon>
        <taxon>Sciaenidae</taxon>
        <taxon>Nibea</taxon>
    </lineage>
</organism>
<evidence type="ECO:0000313" key="1">
    <source>
        <dbReference type="EMBL" id="KAG8005985.1"/>
    </source>
</evidence>
<sequence length="96" mass="10466">VSSTDCGTQQLCAAEPSSCDPSTAGSCFFLAAKRQSGQNFEFALAGESEGYLAATLSTDSTLVRRERHDLHLCKQKQRRAVLWRSSQRRPAGSERG</sequence>
<accession>A0ACB7EW22</accession>
<proteinExistence type="predicted"/>
<feature type="non-terminal residue" evidence="1">
    <location>
        <position position="1"/>
    </location>
</feature>
<keyword evidence="2" id="KW-1185">Reference proteome</keyword>
<protein>
    <submittedName>
        <fullName evidence="1">Ferric-chelate reductase 1</fullName>
    </submittedName>
</protein>
<feature type="non-terminal residue" evidence="1">
    <location>
        <position position="96"/>
    </location>
</feature>
<comment type="caution">
    <text evidence="1">The sequence shown here is derived from an EMBL/GenBank/DDBJ whole genome shotgun (WGS) entry which is preliminary data.</text>
</comment>
<dbReference type="Proteomes" id="UP000805704">
    <property type="component" value="Chromosome 21"/>
</dbReference>
<dbReference type="EMBL" id="CM024809">
    <property type="protein sequence ID" value="KAG8005985.1"/>
    <property type="molecule type" value="Genomic_DNA"/>
</dbReference>